<dbReference type="GO" id="GO:0005737">
    <property type="term" value="C:cytoplasm"/>
    <property type="evidence" value="ECO:0007669"/>
    <property type="project" value="TreeGrafter"/>
</dbReference>
<evidence type="ECO:0000256" key="4">
    <source>
        <dbReference type="ARBA" id="ARBA00004489"/>
    </source>
</evidence>
<dbReference type="OrthoDB" id="6111338at2759"/>
<evidence type="ECO:0000313" key="16">
    <source>
        <dbReference type="Proteomes" id="UP000677803"/>
    </source>
</evidence>
<dbReference type="AlphaFoldDB" id="A0A8S4BYS7"/>
<evidence type="ECO:0000256" key="13">
    <source>
        <dbReference type="ARBA" id="ARBA00023273"/>
    </source>
</evidence>
<dbReference type="GO" id="GO:0005856">
    <property type="term" value="C:cytoskeleton"/>
    <property type="evidence" value="ECO:0007669"/>
    <property type="project" value="UniProtKB-SubCell"/>
</dbReference>
<dbReference type="InterPro" id="IPR024849">
    <property type="entry name" value="Shootin-1"/>
</dbReference>
<evidence type="ECO:0000256" key="1">
    <source>
        <dbReference type="ARBA" id="ARBA00004245"/>
    </source>
</evidence>
<evidence type="ECO:0000256" key="12">
    <source>
        <dbReference type="ARBA" id="ARBA00023212"/>
    </source>
</evidence>
<dbReference type="GO" id="GO:0043204">
    <property type="term" value="C:perikaryon"/>
    <property type="evidence" value="ECO:0007669"/>
    <property type="project" value="UniProtKB-SubCell"/>
</dbReference>
<dbReference type="EMBL" id="CAJRST010039999">
    <property type="protein sequence ID" value="CAG6018196.1"/>
    <property type="molecule type" value="Genomic_DNA"/>
</dbReference>
<evidence type="ECO:0000256" key="10">
    <source>
        <dbReference type="ARBA" id="ARBA00022490"/>
    </source>
</evidence>
<sequence>MAAEELEKMKAVADLSNKAIKEYEDLQERNDNTALECKRLEEERDEAMKKLTEFQKVSQMVIEEVSAIQEDFEIERMCRESAEALASKLDRQNRSLKRKSMMLLSHLSPETISEINEINLMDDEAEGEEPQDPSGVCLSPHCHTLISDRQNRSLKRKSMMLLSHLSPETISEINLMDDEAEGEEPQDPSGVCLSPHCHTLISELQNKLKSTLEREKQAVYDLESVRQQLRETRDELIKEKHDNTVLIAERVQQKKLLEKYTRVEEYEALQDTLNMEQDLRTEAETFARASEETHTESHTVLMSAPCSGFYIKRFKLLHTSLHEKANVCRIVAFLQMELMEEKLRAGEDQSELAALRRKLELLEEERNENTPALNPLSRLLSMIRKRRDVGADIPLVDQDSPRKAACCLTSASENFNRAPVQPRAASPSQKADEELQRVLLRRRDALESNPQP</sequence>
<evidence type="ECO:0000256" key="5">
    <source>
        <dbReference type="ARBA" id="ARBA00004510"/>
    </source>
</evidence>
<dbReference type="PANTHER" id="PTHR46606:SF3">
    <property type="entry name" value="SHOOTIN-1"/>
    <property type="match status" value="1"/>
</dbReference>
<evidence type="ECO:0000256" key="7">
    <source>
        <dbReference type="ARBA" id="ARBA00010041"/>
    </source>
</evidence>
<name>A0A8S4BYS7_9TELE</name>
<reference evidence="15" key="1">
    <citation type="submission" date="2021-05" db="EMBL/GenBank/DDBJ databases">
        <authorList>
            <person name="Tigano A."/>
        </authorList>
    </citation>
    <scope>NUCLEOTIDE SEQUENCE</scope>
</reference>
<proteinExistence type="inferred from homology"/>
<evidence type="ECO:0000256" key="2">
    <source>
        <dbReference type="ARBA" id="ARBA00004484"/>
    </source>
</evidence>
<dbReference type="GO" id="GO:0048812">
    <property type="term" value="P:neuron projection morphogenesis"/>
    <property type="evidence" value="ECO:0007669"/>
    <property type="project" value="TreeGrafter"/>
</dbReference>
<comment type="subcellular location">
    <subcellularLocation>
        <location evidence="4">Cell projection</location>
        <location evidence="4">Axon</location>
    </subcellularLocation>
    <subcellularLocation>
        <location evidence="3">Cell projection</location>
        <location evidence="3">Filopodium</location>
    </subcellularLocation>
    <subcellularLocation>
        <location evidence="6">Cell projection</location>
        <location evidence="6">Growth cone</location>
    </subcellularLocation>
    <subcellularLocation>
        <location evidence="5">Cell projection</location>
        <location evidence="5">Lamellipodium</location>
    </subcellularLocation>
    <subcellularLocation>
        <location evidence="1">Cytoplasm</location>
        <location evidence="1">Cytoskeleton</location>
    </subcellularLocation>
    <subcellularLocation>
        <location evidence="2">Perikaryon</location>
    </subcellularLocation>
</comment>
<feature type="non-terminal residue" evidence="15">
    <location>
        <position position="452"/>
    </location>
</feature>
<dbReference type="GO" id="GO:2001224">
    <property type="term" value="P:positive regulation of neuron migration"/>
    <property type="evidence" value="ECO:0007669"/>
    <property type="project" value="TreeGrafter"/>
</dbReference>
<comment type="similarity">
    <text evidence="7">Belongs to the shootin family.</text>
</comment>
<evidence type="ECO:0000256" key="11">
    <source>
        <dbReference type="ARBA" id="ARBA00023054"/>
    </source>
</evidence>
<dbReference type="Proteomes" id="UP000677803">
    <property type="component" value="Unassembled WGS sequence"/>
</dbReference>
<keyword evidence="10" id="KW-0963">Cytoplasm</keyword>
<evidence type="ECO:0000256" key="6">
    <source>
        <dbReference type="ARBA" id="ARBA00004624"/>
    </source>
</evidence>
<dbReference type="GO" id="GO:0030175">
    <property type="term" value="C:filopodium"/>
    <property type="evidence" value="ECO:0007669"/>
    <property type="project" value="UniProtKB-SubCell"/>
</dbReference>
<feature type="coiled-coil region" evidence="14">
    <location>
        <begin position="212"/>
        <end position="242"/>
    </location>
</feature>
<organism evidence="15 16">
    <name type="scientific">Menidia menidia</name>
    <name type="common">Atlantic silverside</name>
    <dbReference type="NCBI Taxonomy" id="238744"/>
    <lineage>
        <taxon>Eukaryota</taxon>
        <taxon>Metazoa</taxon>
        <taxon>Chordata</taxon>
        <taxon>Craniata</taxon>
        <taxon>Vertebrata</taxon>
        <taxon>Euteleostomi</taxon>
        <taxon>Actinopterygii</taxon>
        <taxon>Neopterygii</taxon>
        <taxon>Teleostei</taxon>
        <taxon>Neoteleostei</taxon>
        <taxon>Acanthomorphata</taxon>
        <taxon>Ovalentaria</taxon>
        <taxon>Atherinomorphae</taxon>
        <taxon>Atheriniformes</taxon>
        <taxon>Atherinopsidae</taxon>
        <taxon>Menidiinae</taxon>
        <taxon>Menidia</taxon>
    </lineage>
</organism>
<keyword evidence="11 14" id="KW-0175">Coiled coil</keyword>
<evidence type="ECO:0000313" key="15">
    <source>
        <dbReference type="EMBL" id="CAG6018196.1"/>
    </source>
</evidence>
<gene>
    <name evidence="15" type="ORF">MMEN_LOCUS21014</name>
</gene>
<dbReference type="PANTHER" id="PTHR46606">
    <property type="entry name" value="SHOOTIN-1"/>
    <property type="match status" value="1"/>
</dbReference>
<evidence type="ECO:0000256" key="3">
    <source>
        <dbReference type="ARBA" id="ARBA00004486"/>
    </source>
</evidence>
<feature type="coiled-coil region" evidence="14">
    <location>
        <begin position="6"/>
        <end position="99"/>
    </location>
</feature>
<protein>
    <recommendedName>
        <fullName evidence="8">Shootin-1</fullName>
    </recommendedName>
</protein>
<accession>A0A8S4BYS7</accession>
<comment type="caution">
    <text evidence="15">The sequence shown here is derived from an EMBL/GenBank/DDBJ whole genome shotgun (WGS) entry which is preliminary data.</text>
</comment>
<keyword evidence="16" id="KW-1185">Reference proteome</keyword>
<keyword evidence="9" id="KW-0217">Developmental protein</keyword>
<evidence type="ECO:0000256" key="8">
    <source>
        <dbReference type="ARBA" id="ARBA00017666"/>
    </source>
</evidence>
<evidence type="ECO:0000256" key="14">
    <source>
        <dbReference type="SAM" id="Coils"/>
    </source>
</evidence>
<dbReference type="GO" id="GO:0044295">
    <property type="term" value="C:axonal growth cone"/>
    <property type="evidence" value="ECO:0007669"/>
    <property type="project" value="TreeGrafter"/>
</dbReference>
<keyword evidence="12" id="KW-0206">Cytoskeleton</keyword>
<evidence type="ECO:0000256" key="9">
    <source>
        <dbReference type="ARBA" id="ARBA00022473"/>
    </source>
</evidence>
<dbReference type="GO" id="GO:0030027">
    <property type="term" value="C:lamellipodium"/>
    <property type="evidence" value="ECO:0007669"/>
    <property type="project" value="UniProtKB-SubCell"/>
</dbReference>
<keyword evidence="13" id="KW-0966">Cell projection</keyword>